<dbReference type="Pfam" id="PF01547">
    <property type="entry name" value="SBP_bac_1"/>
    <property type="match status" value="1"/>
</dbReference>
<keyword evidence="2" id="KW-1185">Reference proteome</keyword>
<dbReference type="PROSITE" id="PS51257">
    <property type="entry name" value="PROKAR_LIPOPROTEIN"/>
    <property type="match status" value="1"/>
</dbReference>
<dbReference type="AlphaFoldDB" id="A0A9W6W7M8"/>
<organism evidence="1 2">
    <name type="scientific">Actinoallomurus iriomotensis</name>
    <dbReference type="NCBI Taxonomy" id="478107"/>
    <lineage>
        <taxon>Bacteria</taxon>
        <taxon>Bacillati</taxon>
        <taxon>Actinomycetota</taxon>
        <taxon>Actinomycetes</taxon>
        <taxon>Streptosporangiales</taxon>
        <taxon>Thermomonosporaceae</taxon>
        <taxon>Actinoallomurus</taxon>
    </lineage>
</organism>
<sequence length="432" mass="46345">MNDNLSRRSVLRLAASTTALGALGAACGTGNRPARRLHLLIDTSPAGKALQTAIAKYNAGRPPVKATFDSVPFASLQQKTLLNFVSGTNQYDVVQAGSNGITAIANHLYPLDQRLQRDRLSLETLFGTAQGVQWKGKSIGLPYRNATNVLAYRKDLLKDAGITVPATIQEFVDAAISLHKTRKVRFGSGVVSNEPTFSRVTISYLYLPYGVHLINADGTGPDESLRGDTAVNLLEELQRLVRSGATPNPVSWSYSDEITAWQQGWVGLSNVFAAWTDSFKDTAGRIGYALGPGQPATARKLSGLGPYRPSYAAGAWYLAINAKAASLEDAWRFTRFATTTPASQEAMAFEADNQPTLLSVLDSARYGKAHAAAKVQLEVFQKVGWAEAVTVQKGVKVDEAVHSAVQGLYQGRNAGDVARAMFEGVAKAVKDA</sequence>
<gene>
    <name evidence="1" type="ORF">Airi02_102290</name>
</gene>
<evidence type="ECO:0000313" key="1">
    <source>
        <dbReference type="EMBL" id="GLY92301.1"/>
    </source>
</evidence>
<name>A0A9W6W7M8_9ACTN</name>
<accession>A0A9W6W7M8</accession>
<dbReference type="InterPro" id="IPR006059">
    <property type="entry name" value="SBP"/>
</dbReference>
<dbReference type="SUPFAM" id="SSF53850">
    <property type="entry name" value="Periplasmic binding protein-like II"/>
    <property type="match status" value="1"/>
</dbReference>
<dbReference type="PROSITE" id="PS51318">
    <property type="entry name" value="TAT"/>
    <property type="match status" value="1"/>
</dbReference>
<dbReference type="RefSeq" id="WP_285584397.1">
    <property type="nucleotide sequence ID" value="NZ_BSTK01000027.1"/>
</dbReference>
<dbReference type="PANTHER" id="PTHR43649:SF12">
    <property type="entry name" value="DIACETYLCHITOBIOSE BINDING PROTEIN DASA"/>
    <property type="match status" value="1"/>
</dbReference>
<evidence type="ECO:0000313" key="2">
    <source>
        <dbReference type="Proteomes" id="UP001165074"/>
    </source>
</evidence>
<dbReference type="Proteomes" id="UP001165074">
    <property type="component" value="Unassembled WGS sequence"/>
</dbReference>
<dbReference type="InterPro" id="IPR006311">
    <property type="entry name" value="TAT_signal"/>
</dbReference>
<proteinExistence type="predicted"/>
<dbReference type="InterPro" id="IPR050490">
    <property type="entry name" value="Bact_solute-bd_prot1"/>
</dbReference>
<comment type="caution">
    <text evidence="1">The sequence shown here is derived from an EMBL/GenBank/DDBJ whole genome shotgun (WGS) entry which is preliminary data.</text>
</comment>
<protein>
    <submittedName>
        <fullName evidence="1">Uncharacterized protein</fullName>
    </submittedName>
</protein>
<dbReference type="EMBL" id="BSTK01000027">
    <property type="protein sequence ID" value="GLY92301.1"/>
    <property type="molecule type" value="Genomic_DNA"/>
</dbReference>
<dbReference type="PANTHER" id="PTHR43649">
    <property type="entry name" value="ARABINOSE-BINDING PROTEIN-RELATED"/>
    <property type="match status" value="1"/>
</dbReference>
<dbReference type="Gene3D" id="3.40.190.10">
    <property type="entry name" value="Periplasmic binding protein-like II"/>
    <property type="match status" value="1"/>
</dbReference>
<reference evidence="1" key="1">
    <citation type="submission" date="2023-03" db="EMBL/GenBank/DDBJ databases">
        <title>Actinoallomurus iriomotensis NBRC 103684.</title>
        <authorList>
            <person name="Ichikawa N."/>
            <person name="Sato H."/>
            <person name="Tonouchi N."/>
        </authorList>
    </citation>
    <scope>NUCLEOTIDE SEQUENCE</scope>
    <source>
        <strain evidence="1">NBRC 103684</strain>
    </source>
</reference>